<keyword evidence="1 3" id="KW-0547">Nucleotide-binding</keyword>
<feature type="compositionally biased region" description="Polar residues" evidence="4">
    <location>
        <begin position="273"/>
        <end position="284"/>
    </location>
</feature>
<dbReference type="InterPro" id="IPR008271">
    <property type="entry name" value="Ser/Thr_kinase_AS"/>
</dbReference>
<reference evidence="6 7" key="1">
    <citation type="journal article" date="2024" name="Commun. Biol.">
        <title>Comparative genomic analysis of thermophilic fungi reveals convergent evolutionary adaptations and gene losses.</title>
        <authorList>
            <person name="Steindorff A.S."/>
            <person name="Aguilar-Pontes M.V."/>
            <person name="Robinson A.J."/>
            <person name="Andreopoulos B."/>
            <person name="LaButti K."/>
            <person name="Kuo A."/>
            <person name="Mondo S."/>
            <person name="Riley R."/>
            <person name="Otillar R."/>
            <person name="Haridas S."/>
            <person name="Lipzen A."/>
            <person name="Grimwood J."/>
            <person name="Schmutz J."/>
            <person name="Clum A."/>
            <person name="Reid I.D."/>
            <person name="Moisan M.C."/>
            <person name="Butler G."/>
            <person name="Nguyen T.T.M."/>
            <person name="Dewar K."/>
            <person name="Conant G."/>
            <person name="Drula E."/>
            <person name="Henrissat B."/>
            <person name="Hansel C."/>
            <person name="Singer S."/>
            <person name="Hutchinson M.I."/>
            <person name="de Vries R.P."/>
            <person name="Natvig D.O."/>
            <person name="Powell A.J."/>
            <person name="Tsang A."/>
            <person name="Grigoriev I.V."/>
        </authorList>
    </citation>
    <scope>NUCLEOTIDE SEQUENCE [LARGE SCALE GENOMIC DNA]</scope>
    <source>
        <strain evidence="6 7">CBS 494.80</strain>
    </source>
</reference>
<dbReference type="PROSITE" id="PS00108">
    <property type="entry name" value="PROTEIN_KINASE_ST"/>
    <property type="match status" value="1"/>
</dbReference>
<dbReference type="Proteomes" id="UP001595075">
    <property type="component" value="Unassembled WGS sequence"/>
</dbReference>
<comment type="caution">
    <text evidence="6">The sequence shown here is derived from an EMBL/GenBank/DDBJ whole genome shotgun (WGS) entry which is preliminary data.</text>
</comment>
<dbReference type="InterPro" id="IPR011009">
    <property type="entry name" value="Kinase-like_dom_sf"/>
</dbReference>
<dbReference type="PROSITE" id="PS00107">
    <property type="entry name" value="PROTEIN_KINASE_ATP"/>
    <property type="match status" value="1"/>
</dbReference>
<dbReference type="InterPro" id="IPR017441">
    <property type="entry name" value="Protein_kinase_ATP_BS"/>
</dbReference>
<name>A0ABR4BXE2_9HELO</name>
<dbReference type="PROSITE" id="PS50011">
    <property type="entry name" value="PROTEIN_KINASE_DOM"/>
    <property type="match status" value="1"/>
</dbReference>
<feature type="domain" description="Protein kinase" evidence="5">
    <location>
        <begin position="87"/>
        <end position="544"/>
    </location>
</feature>
<dbReference type="InterPro" id="IPR053083">
    <property type="entry name" value="TF_kinase-domain_protein"/>
</dbReference>
<dbReference type="PANTHER" id="PTHR44305">
    <property type="entry name" value="SI:DKEY-192D15.2-RELATED"/>
    <property type="match status" value="1"/>
</dbReference>
<dbReference type="EMBL" id="JAZHXI010000017">
    <property type="protein sequence ID" value="KAL2062321.1"/>
    <property type="molecule type" value="Genomic_DNA"/>
</dbReference>
<dbReference type="SMART" id="SM00220">
    <property type="entry name" value="S_TKc"/>
    <property type="match status" value="1"/>
</dbReference>
<gene>
    <name evidence="6" type="ORF">VTL71DRAFT_6587</name>
</gene>
<feature type="compositionally biased region" description="Polar residues" evidence="4">
    <location>
        <begin position="1"/>
        <end position="14"/>
    </location>
</feature>
<evidence type="ECO:0000259" key="5">
    <source>
        <dbReference type="PROSITE" id="PS50011"/>
    </source>
</evidence>
<accession>A0ABR4BXE2</accession>
<sequence length="649" mass="71078">MTPKRNYTNETSPRGSPGKKQKTLLMPGALPPGRKLESKPPKKVRFIPTNEEILAMSQPQRRQFRHEEWLKRSVSWDGLTPPGGGRWKAVKVLGQGTYGIAGLFKYEGPNKSIPQSIVCKQCGPRDRHALIRESRILAELATAGSSHIIKLIKSVFYAVGTGVHPLWDPIPYVRTERGKDKPIDTYNEELQVSKIYLEHCEEGDLFHYQEKINPQNKYPSEESLWRLLECYVRGLCVLATGHEGFVPDAPEIVAPEPALSDDAAVSIPDVPGTNASDSSSQNGGSEMGVKDPPNVQPINVGKDVGGLKGLANATLEVLIFSLSIFAIGNPNVLSPDSPPIGPVVVDPVATAPQPQVKAQPVIPWRPIVHFDVKPDNLFVGNADADHQDPRRVVHKFGDFGMARHYPKKMTQEFMLYGQFCGAAGIKPPEQMYRGVQNADIGMPGDLWCVAATIYVLIVGKYIPPSKHRVTFTVAKGQSETYETQGADLLCLSTHLYSNTLLNLLMRCLAFDVTKRPSLAALKTTIDGAIAALDSDNNAIGQAYFDFTRNNLEYHADPANSRLPGPPAIRENFTSMGSRKFDNPRLDLGARIDLLGFAPAGAPSNVIGGNTAGYSVRPANFEAILSTPMLKEQQQKMQDDADIAEFNLDS</sequence>
<dbReference type="PANTHER" id="PTHR44305:SF2">
    <property type="entry name" value="SI:DKEY-192D15.2"/>
    <property type="match status" value="1"/>
</dbReference>
<dbReference type="Gene3D" id="1.10.510.10">
    <property type="entry name" value="Transferase(Phosphotransferase) domain 1"/>
    <property type="match status" value="1"/>
</dbReference>
<evidence type="ECO:0000313" key="7">
    <source>
        <dbReference type="Proteomes" id="UP001595075"/>
    </source>
</evidence>
<dbReference type="Pfam" id="PF00069">
    <property type="entry name" value="Pkinase"/>
    <property type="match status" value="1"/>
</dbReference>
<feature type="binding site" evidence="3">
    <location>
        <position position="120"/>
    </location>
    <ligand>
        <name>ATP</name>
        <dbReference type="ChEBI" id="CHEBI:30616"/>
    </ligand>
</feature>
<feature type="region of interest" description="Disordered" evidence="4">
    <location>
        <begin position="1"/>
        <end position="40"/>
    </location>
</feature>
<organism evidence="6 7">
    <name type="scientific">Oculimacula yallundae</name>
    <dbReference type="NCBI Taxonomy" id="86028"/>
    <lineage>
        <taxon>Eukaryota</taxon>
        <taxon>Fungi</taxon>
        <taxon>Dikarya</taxon>
        <taxon>Ascomycota</taxon>
        <taxon>Pezizomycotina</taxon>
        <taxon>Leotiomycetes</taxon>
        <taxon>Helotiales</taxon>
        <taxon>Ploettnerulaceae</taxon>
        <taxon>Oculimacula</taxon>
    </lineage>
</organism>
<dbReference type="InterPro" id="IPR000719">
    <property type="entry name" value="Prot_kinase_dom"/>
</dbReference>
<evidence type="ECO:0000256" key="1">
    <source>
        <dbReference type="ARBA" id="ARBA00022741"/>
    </source>
</evidence>
<feature type="region of interest" description="Disordered" evidence="4">
    <location>
        <begin position="263"/>
        <end position="297"/>
    </location>
</feature>
<protein>
    <recommendedName>
        <fullName evidence="5">Protein kinase domain-containing protein</fullName>
    </recommendedName>
</protein>
<evidence type="ECO:0000256" key="3">
    <source>
        <dbReference type="PROSITE-ProRule" id="PRU10141"/>
    </source>
</evidence>
<proteinExistence type="predicted"/>
<dbReference type="SUPFAM" id="SSF56112">
    <property type="entry name" value="Protein kinase-like (PK-like)"/>
    <property type="match status" value="2"/>
</dbReference>
<keyword evidence="7" id="KW-1185">Reference proteome</keyword>
<evidence type="ECO:0000256" key="4">
    <source>
        <dbReference type="SAM" id="MobiDB-lite"/>
    </source>
</evidence>
<keyword evidence="2 3" id="KW-0067">ATP-binding</keyword>
<evidence type="ECO:0000313" key="6">
    <source>
        <dbReference type="EMBL" id="KAL2062321.1"/>
    </source>
</evidence>
<evidence type="ECO:0000256" key="2">
    <source>
        <dbReference type="ARBA" id="ARBA00022840"/>
    </source>
</evidence>